<dbReference type="Proteomes" id="UP000299102">
    <property type="component" value="Unassembled WGS sequence"/>
</dbReference>
<evidence type="ECO:0000313" key="1">
    <source>
        <dbReference type="EMBL" id="GBP35504.1"/>
    </source>
</evidence>
<protein>
    <submittedName>
        <fullName evidence="1">Uncharacterized protein</fullName>
    </submittedName>
</protein>
<sequence>MTVLGIEYKAEEWRLFIDGSKVSLKAVILQIGNELSSIPLDFFPENLDAVSDEYNERFHQDISTIEKQNQGKWSSRMLADYSWALKRDVPEANYRRKLYK</sequence>
<dbReference type="EMBL" id="BGZK01000304">
    <property type="protein sequence ID" value="GBP35504.1"/>
    <property type="molecule type" value="Genomic_DNA"/>
</dbReference>
<name>A0A4C1VC25_EUMVA</name>
<dbReference type="OrthoDB" id="8063408at2759"/>
<gene>
    <name evidence="1" type="ORF">EVAR_20014_1</name>
</gene>
<proteinExistence type="predicted"/>
<dbReference type="PANTHER" id="PTHR46114">
    <property type="entry name" value="APPLE DOMAIN-CONTAINING PROTEIN"/>
    <property type="match status" value="1"/>
</dbReference>
<evidence type="ECO:0000313" key="2">
    <source>
        <dbReference type="Proteomes" id="UP000299102"/>
    </source>
</evidence>
<comment type="caution">
    <text evidence="1">The sequence shown here is derived from an EMBL/GenBank/DDBJ whole genome shotgun (WGS) entry which is preliminary data.</text>
</comment>
<organism evidence="1 2">
    <name type="scientific">Eumeta variegata</name>
    <name type="common">Bagworm moth</name>
    <name type="synonym">Eumeta japonica</name>
    <dbReference type="NCBI Taxonomy" id="151549"/>
    <lineage>
        <taxon>Eukaryota</taxon>
        <taxon>Metazoa</taxon>
        <taxon>Ecdysozoa</taxon>
        <taxon>Arthropoda</taxon>
        <taxon>Hexapoda</taxon>
        <taxon>Insecta</taxon>
        <taxon>Pterygota</taxon>
        <taxon>Neoptera</taxon>
        <taxon>Endopterygota</taxon>
        <taxon>Lepidoptera</taxon>
        <taxon>Glossata</taxon>
        <taxon>Ditrysia</taxon>
        <taxon>Tineoidea</taxon>
        <taxon>Psychidae</taxon>
        <taxon>Oiketicinae</taxon>
        <taxon>Eumeta</taxon>
    </lineage>
</organism>
<dbReference type="AlphaFoldDB" id="A0A4C1VC25"/>
<accession>A0A4C1VC25</accession>
<keyword evidence="2" id="KW-1185">Reference proteome</keyword>
<reference evidence="1 2" key="1">
    <citation type="journal article" date="2019" name="Commun. Biol.">
        <title>The bagworm genome reveals a unique fibroin gene that provides high tensile strength.</title>
        <authorList>
            <person name="Kono N."/>
            <person name="Nakamura H."/>
            <person name="Ohtoshi R."/>
            <person name="Tomita M."/>
            <person name="Numata K."/>
            <person name="Arakawa K."/>
        </authorList>
    </citation>
    <scope>NUCLEOTIDE SEQUENCE [LARGE SCALE GENOMIC DNA]</scope>
</reference>
<dbReference type="PANTHER" id="PTHR46114:SF2">
    <property type="entry name" value="CULLIN N-TERMINAL DOMAIN-CONTAINING PROTEIN"/>
    <property type="match status" value="1"/>
</dbReference>